<dbReference type="RefSeq" id="WP_031564822.1">
    <property type="nucleotide sequence ID" value="NZ_CAAAIS010000001.1"/>
</dbReference>
<evidence type="ECO:0000313" key="5">
    <source>
        <dbReference type="Proteomes" id="UP000255297"/>
    </source>
</evidence>
<keyword evidence="4" id="KW-0328">Glycosyltransferase</keyword>
<dbReference type="Proteomes" id="UP000255297">
    <property type="component" value="Unassembled WGS sequence"/>
</dbReference>
<dbReference type="EMBL" id="UGPB01000001">
    <property type="protein sequence ID" value="STY29833.1"/>
    <property type="molecule type" value="Genomic_DNA"/>
</dbReference>
<dbReference type="STRING" id="1122170.GCA_000701265_00451"/>
<proteinExistence type="predicted"/>
<dbReference type="Pfam" id="PF13439">
    <property type="entry name" value="Glyco_transf_4"/>
    <property type="match status" value="1"/>
</dbReference>
<reference evidence="4 5" key="1">
    <citation type="submission" date="2018-06" db="EMBL/GenBank/DDBJ databases">
        <authorList>
            <consortium name="Pathogen Informatics"/>
            <person name="Doyle S."/>
        </authorList>
    </citation>
    <scope>NUCLEOTIDE SEQUENCE [LARGE SCALE GENOMIC DNA]</scope>
    <source>
        <strain evidence="4 5">NCTC11532</strain>
    </source>
</reference>
<dbReference type="SUPFAM" id="SSF53756">
    <property type="entry name" value="UDP-Glycosyltransferase/glycogen phosphorylase"/>
    <property type="match status" value="1"/>
</dbReference>
<dbReference type="OrthoDB" id="9764577at2"/>
<sequence>MDDKIKILMTADTVGGVWTYAVNLCKGLLNQNVEIHLLTMGGSPSNQQVEEIRSLNHVTLYCSNFHLEWMDNPWEDLRLAALWIKSVCDKINPDVIHFNSYGVVSGEWLCPIVTVFHSCVQTWWEAVKGEKAPQEWDEYRNIVHKALLLSDVLVAPSKSILKEAQKIYGKSEFSKVIYNGSDQDRLIKLEEKEHFILTAGRIWDEAKNISILFEITEEIDWPIYIAGNHVNPSTGTIKIPKNIHFLGQLSHKELNKYMQKASIFVMPARYEPFGLAILEAAKTGCALALGQIDSLQEIWQNAALYFNPNDKGQIIETLQRLIKDTELRQKMSVSSFLNAKNFTVEKMADEYINLYKSLLQQRLLKNIEVFV</sequence>
<feature type="domain" description="Glycosyltransferase subfamily 4-like N-terminal" evidence="3">
    <location>
        <begin position="14"/>
        <end position="185"/>
    </location>
</feature>
<dbReference type="EC" id="2.4.1.11" evidence="4"/>
<feature type="domain" description="Glycosyl transferase family 1" evidence="2">
    <location>
        <begin position="188"/>
        <end position="332"/>
    </location>
</feature>
<dbReference type="PANTHER" id="PTHR46401">
    <property type="entry name" value="GLYCOSYLTRANSFERASE WBBK-RELATED"/>
    <property type="match status" value="1"/>
</dbReference>
<gene>
    <name evidence="4" type="primary">capM_3</name>
    <name evidence="4" type="ORF">NCTC11532_02035</name>
</gene>
<dbReference type="AlphaFoldDB" id="A0A378LSS4"/>
<organism evidence="4 5">
    <name type="scientific">Legionella wadsworthii</name>
    <dbReference type="NCBI Taxonomy" id="28088"/>
    <lineage>
        <taxon>Bacteria</taxon>
        <taxon>Pseudomonadati</taxon>
        <taxon>Pseudomonadota</taxon>
        <taxon>Gammaproteobacteria</taxon>
        <taxon>Legionellales</taxon>
        <taxon>Legionellaceae</taxon>
        <taxon>Legionella</taxon>
    </lineage>
</organism>
<dbReference type="GO" id="GO:0004373">
    <property type="term" value="F:alpha-1,4-glucan glucosyltransferase (UDP-glucose donor) activity"/>
    <property type="evidence" value="ECO:0007669"/>
    <property type="project" value="UniProtKB-EC"/>
</dbReference>
<evidence type="ECO:0000259" key="2">
    <source>
        <dbReference type="Pfam" id="PF00534"/>
    </source>
</evidence>
<dbReference type="InterPro" id="IPR028098">
    <property type="entry name" value="Glyco_trans_4-like_N"/>
</dbReference>
<evidence type="ECO:0000259" key="3">
    <source>
        <dbReference type="Pfam" id="PF13439"/>
    </source>
</evidence>
<dbReference type="Pfam" id="PF00534">
    <property type="entry name" value="Glycos_transf_1"/>
    <property type="match status" value="1"/>
</dbReference>
<keyword evidence="1 4" id="KW-0808">Transferase</keyword>
<evidence type="ECO:0000256" key="1">
    <source>
        <dbReference type="ARBA" id="ARBA00022679"/>
    </source>
</evidence>
<dbReference type="PANTHER" id="PTHR46401:SF2">
    <property type="entry name" value="GLYCOSYLTRANSFERASE WBBK-RELATED"/>
    <property type="match status" value="1"/>
</dbReference>
<accession>A0A378LSS4</accession>
<keyword evidence="5" id="KW-1185">Reference proteome</keyword>
<protein>
    <submittedName>
        <fullName evidence="4">CapM protein, capsular polysaccharide biosynthesis</fullName>
        <ecNumber evidence="4">2.4.1.11</ecNumber>
    </submittedName>
</protein>
<evidence type="ECO:0000313" key="4">
    <source>
        <dbReference type="EMBL" id="STY29833.1"/>
    </source>
</evidence>
<dbReference type="GO" id="GO:0009103">
    <property type="term" value="P:lipopolysaccharide biosynthetic process"/>
    <property type="evidence" value="ECO:0007669"/>
    <property type="project" value="TreeGrafter"/>
</dbReference>
<name>A0A378LSS4_9GAMM</name>
<dbReference type="Gene3D" id="3.40.50.2000">
    <property type="entry name" value="Glycogen Phosphorylase B"/>
    <property type="match status" value="2"/>
</dbReference>
<dbReference type="InterPro" id="IPR001296">
    <property type="entry name" value="Glyco_trans_1"/>
</dbReference>